<comment type="caution">
    <text evidence="3">The sequence shown here is derived from an EMBL/GenBank/DDBJ whole genome shotgun (WGS) entry which is preliminary data.</text>
</comment>
<feature type="domain" description="ShlB POTRA" evidence="2">
    <location>
        <begin position="44"/>
        <end position="82"/>
    </location>
</feature>
<dbReference type="AlphaFoldDB" id="J0YMU7"/>
<organism evidence="3 4">
    <name type="scientific">Bartonella alsatica IBS 382</name>
    <dbReference type="NCBI Taxonomy" id="1094551"/>
    <lineage>
        <taxon>Bacteria</taxon>
        <taxon>Pseudomonadati</taxon>
        <taxon>Pseudomonadota</taxon>
        <taxon>Alphaproteobacteria</taxon>
        <taxon>Hyphomicrobiales</taxon>
        <taxon>Bartonellaceae</taxon>
        <taxon>Bartonella</taxon>
    </lineage>
</organism>
<evidence type="ECO:0000313" key="4">
    <source>
        <dbReference type="Proteomes" id="UP000008761"/>
    </source>
</evidence>
<dbReference type="InterPro" id="IPR035251">
    <property type="entry name" value="ShlB_POTRA"/>
</dbReference>
<dbReference type="Pfam" id="PF17287">
    <property type="entry name" value="POTRA_3"/>
    <property type="match status" value="1"/>
</dbReference>
<dbReference type="PANTHER" id="PTHR34597">
    <property type="entry name" value="SLR1661 PROTEIN"/>
    <property type="match status" value="1"/>
</dbReference>
<dbReference type="Gene3D" id="2.40.160.50">
    <property type="entry name" value="membrane protein fhac: a member of the omp85/tpsb transporter family"/>
    <property type="match status" value="1"/>
</dbReference>
<evidence type="ECO:0000259" key="1">
    <source>
        <dbReference type="Pfam" id="PF03865"/>
    </source>
</evidence>
<dbReference type="STRING" id="1094551.MEC_00478"/>
<dbReference type="EMBL" id="AIME01000003">
    <property type="protein sequence ID" value="EJF75923.1"/>
    <property type="molecule type" value="Genomic_DNA"/>
</dbReference>
<proteinExistence type="predicted"/>
<evidence type="ECO:0000259" key="2">
    <source>
        <dbReference type="Pfam" id="PF17287"/>
    </source>
</evidence>
<dbReference type="PATRIC" id="fig|1094551.3.peg.542"/>
<dbReference type="GO" id="GO:0098046">
    <property type="term" value="C:type V protein secretion system complex"/>
    <property type="evidence" value="ECO:0007669"/>
    <property type="project" value="TreeGrafter"/>
</dbReference>
<evidence type="ECO:0008006" key="5">
    <source>
        <dbReference type="Google" id="ProtNLM"/>
    </source>
</evidence>
<dbReference type="eggNOG" id="COG2831">
    <property type="taxonomic scope" value="Bacteria"/>
</dbReference>
<protein>
    <recommendedName>
        <fullName evidence="5">Haemolysin activator HlyB C-terminal domain-containing protein</fullName>
    </recommendedName>
</protein>
<feature type="domain" description="Haemolysin activator HlyB C-terminal" evidence="1">
    <location>
        <begin position="87"/>
        <end position="315"/>
    </location>
</feature>
<name>J0YMU7_9HYPH</name>
<gene>
    <name evidence="3" type="ORF">MEC_00478</name>
</gene>
<dbReference type="InterPro" id="IPR051544">
    <property type="entry name" value="TPS_OM_transporter"/>
</dbReference>
<accession>J0YMU7</accession>
<sequence>MTARFYIPDQDIKNSKILKFVVVEGKLSDIYYNGFPASSYNNIVWSAFPHLKGHTLNMRDIEQGLDQINRLQSAHAQSEFLPGREEGSIIVNINNHSDQTLRVAVSHDNMGQASTGYARYSASLKVENILSCNDARNFGYQRSEPDYWGGSKQEGHSNNISVNISIPYGYWTFYFSGYTYNYQSIINGNFTDIETTGNSSELHGGASYVLHRDNVFLSTLNFRLSYKKTNNYFLGNKIEVGSRQYSIASFGLSHSRQMFGGTWTFEANYLQGLRWFHSVKKHEPGAGDAEPRFAKFTGTLSIMTPFKVGGLEFIFGTLLMATQLLEEGFKYSNDSYKTMLSKSIPSPWWIVMKRERSSI</sequence>
<reference evidence="3 4" key="1">
    <citation type="submission" date="2012-03" db="EMBL/GenBank/DDBJ databases">
        <title>The Genome Sequence of Bartonella alsatica IBS 382.</title>
        <authorList>
            <consortium name="The Broad Institute Genome Sequencing Platform"/>
            <consortium name="The Broad Institute Genome Sequencing Center for Infectious Disease"/>
            <person name="Feldgarden M."/>
            <person name="Kirby J."/>
            <person name="Kosoy M."/>
            <person name="Birtles R."/>
            <person name="Probert W.S."/>
            <person name="Chiaraviglio L."/>
            <person name="Young S.K."/>
            <person name="Zeng Q."/>
            <person name="Gargeya S."/>
            <person name="Fitzgerald M."/>
            <person name="Haas B."/>
            <person name="Abouelleil A."/>
            <person name="Alvarado L."/>
            <person name="Arachchi H.M."/>
            <person name="Berlin A."/>
            <person name="Chapman S.B."/>
            <person name="Gearin G."/>
            <person name="Goldberg J."/>
            <person name="Griggs A."/>
            <person name="Gujja S."/>
            <person name="Hansen M."/>
            <person name="Heiman D."/>
            <person name="Howarth C."/>
            <person name="Larimer J."/>
            <person name="Lui A."/>
            <person name="MacDonald P.J.P."/>
            <person name="McCowen C."/>
            <person name="Montmayeur A."/>
            <person name="Murphy C."/>
            <person name="Neiman D."/>
            <person name="Pearson M."/>
            <person name="Priest M."/>
            <person name="Roberts A."/>
            <person name="Saif S."/>
            <person name="Shea T."/>
            <person name="Sisk P."/>
            <person name="Stolte C."/>
            <person name="Sykes S."/>
            <person name="Wortman J."/>
            <person name="Nusbaum C."/>
            <person name="Birren B."/>
        </authorList>
    </citation>
    <scope>NUCLEOTIDE SEQUENCE [LARGE SCALE GENOMIC DNA]</scope>
    <source>
        <strain evidence="3 4">IBS 382</strain>
    </source>
</reference>
<dbReference type="PANTHER" id="PTHR34597:SF3">
    <property type="entry name" value="OUTER MEMBRANE TRANSPORTER CDIB"/>
    <property type="match status" value="1"/>
</dbReference>
<dbReference type="Proteomes" id="UP000008761">
    <property type="component" value="Unassembled WGS sequence"/>
</dbReference>
<dbReference type="GO" id="GO:0046819">
    <property type="term" value="P:protein secretion by the type V secretion system"/>
    <property type="evidence" value="ECO:0007669"/>
    <property type="project" value="TreeGrafter"/>
</dbReference>
<dbReference type="Pfam" id="PF03865">
    <property type="entry name" value="ShlB"/>
    <property type="match status" value="1"/>
</dbReference>
<dbReference type="GO" id="GO:0008320">
    <property type="term" value="F:protein transmembrane transporter activity"/>
    <property type="evidence" value="ECO:0007669"/>
    <property type="project" value="TreeGrafter"/>
</dbReference>
<dbReference type="HOGENOM" id="CLU_770881_0_0_5"/>
<evidence type="ECO:0000313" key="3">
    <source>
        <dbReference type="EMBL" id="EJF75923.1"/>
    </source>
</evidence>
<dbReference type="InterPro" id="IPR005565">
    <property type="entry name" value="Hemolysn_activator_HlyB_C"/>
</dbReference>